<dbReference type="InterPro" id="IPR001878">
    <property type="entry name" value="Znf_CCHC"/>
</dbReference>
<dbReference type="SUPFAM" id="SSF57756">
    <property type="entry name" value="Retrovirus zinc finger-like domains"/>
    <property type="match status" value="1"/>
</dbReference>
<organism evidence="3 4">
    <name type="scientific">Acanthoscelides obtectus</name>
    <name type="common">Bean weevil</name>
    <name type="synonym">Bruchus obtectus</name>
    <dbReference type="NCBI Taxonomy" id="200917"/>
    <lineage>
        <taxon>Eukaryota</taxon>
        <taxon>Metazoa</taxon>
        <taxon>Ecdysozoa</taxon>
        <taxon>Arthropoda</taxon>
        <taxon>Hexapoda</taxon>
        <taxon>Insecta</taxon>
        <taxon>Pterygota</taxon>
        <taxon>Neoptera</taxon>
        <taxon>Endopterygota</taxon>
        <taxon>Coleoptera</taxon>
        <taxon>Polyphaga</taxon>
        <taxon>Cucujiformia</taxon>
        <taxon>Chrysomeloidea</taxon>
        <taxon>Chrysomelidae</taxon>
        <taxon>Bruchinae</taxon>
        <taxon>Bruchini</taxon>
        <taxon>Acanthoscelides</taxon>
    </lineage>
</organism>
<evidence type="ECO:0000259" key="2">
    <source>
        <dbReference type="PROSITE" id="PS50158"/>
    </source>
</evidence>
<gene>
    <name evidence="3" type="ORF">ACAOBT_LOCUS36166</name>
</gene>
<dbReference type="Gene3D" id="4.10.60.10">
    <property type="entry name" value="Zinc finger, CCHC-type"/>
    <property type="match status" value="1"/>
</dbReference>
<comment type="caution">
    <text evidence="3">The sequence shown here is derived from an EMBL/GenBank/DDBJ whole genome shotgun (WGS) entry which is preliminary data.</text>
</comment>
<evidence type="ECO:0000256" key="1">
    <source>
        <dbReference type="PROSITE-ProRule" id="PRU00047"/>
    </source>
</evidence>
<name>A0A9P0QD77_ACAOB</name>
<protein>
    <recommendedName>
        <fullName evidence="2">CCHC-type domain-containing protein</fullName>
    </recommendedName>
</protein>
<keyword evidence="1" id="KW-0862">Zinc</keyword>
<reference evidence="3" key="1">
    <citation type="submission" date="2022-03" db="EMBL/GenBank/DDBJ databases">
        <authorList>
            <person name="Sayadi A."/>
        </authorList>
    </citation>
    <scope>NUCLEOTIDE SEQUENCE</scope>
</reference>
<feature type="domain" description="CCHC-type" evidence="2">
    <location>
        <begin position="48"/>
        <end position="62"/>
    </location>
</feature>
<evidence type="ECO:0000313" key="3">
    <source>
        <dbReference type="EMBL" id="CAH2017687.1"/>
    </source>
</evidence>
<sequence>MASTDEDPAQSLVTELVKALQSQRSAEQVDLPYFRPEINESSKWNSKKCFQCGKLGHVKANCVKKTKLVSDDRYNVDESLATITDRQGSRVVRRQLPGINRVSEDFGALVTEVEVPEEHRVGLEVILQDFSGMITTGDKVGAMNNVCLKIRLEKEVVFRMSIISAEILYKTILRVSHNSWAYIEQKGNEEVQNMLRQLREGNLDANQYAEEDEMLYSNK</sequence>
<dbReference type="GO" id="GO:0003676">
    <property type="term" value="F:nucleic acid binding"/>
    <property type="evidence" value="ECO:0007669"/>
    <property type="project" value="InterPro"/>
</dbReference>
<keyword evidence="1" id="KW-0863">Zinc-finger</keyword>
<dbReference type="PROSITE" id="PS50158">
    <property type="entry name" value="ZF_CCHC"/>
    <property type="match status" value="1"/>
</dbReference>
<accession>A0A9P0QD77</accession>
<keyword evidence="4" id="KW-1185">Reference proteome</keyword>
<keyword evidence="1" id="KW-0479">Metal-binding</keyword>
<dbReference type="OrthoDB" id="8057953at2759"/>
<dbReference type="EMBL" id="CAKOFQ010009397">
    <property type="protein sequence ID" value="CAH2017687.1"/>
    <property type="molecule type" value="Genomic_DNA"/>
</dbReference>
<dbReference type="InterPro" id="IPR036875">
    <property type="entry name" value="Znf_CCHC_sf"/>
</dbReference>
<dbReference type="Proteomes" id="UP001152888">
    <property type="component" value="Unassembled WGS sequence"/>
</dbReference>
<proteinExistence type="predicted"/>
<dbReference type="AlphaFoldDB" id="A0A9P0QD77"/>
<dbReference type="GO" id="GO:0008270">
    <property type="term" value="F:zinc ion binding"/>
    <property type="evidence" value="ECO:0007669"/>
    <property type="project" value="UniProtKB-KW"/>
</dbReference>
<evidence type="ECO:0000313" key="4">
    <source>
        <dbReference type="Proteomes" id="UP001152888"/>
    </source>
</evidence>